<feature type="region of interest" description="Disordered" evidence="1">
    <location>
        <begin position="40"/>
        <end position="70"/>
    </location>
</feature>
<evidence type="ECO:0000313" key="2">
    <source>
        <dbReference type="EMBL" id="KZE45813.1"/>
    </source>
</evidence>
<dbReference type="Pfam" id="PF14181">
    <property type="entry name" value="YqfQ"/>
    <property type="match status" value="1"/>
</dbReference>
<name>A0A161T0B6_9BACI</name>
<accession>A0A161T0B6</accession>
<dbReference type="EMBL" id="LQQY01000034">
    <property type="protein sequence ID" value="KZE45813.1"/>
    <property type="molecule type" value="Genomic_DNA"/>
</dbReference>
<comment type="caution">
    <text evidence="2">The sequence shown here is derived from an EMBL/GenBank/DDBJ whole genome shotgun (WGS) entry which is preliminary data.</text>
</comment>
<dbReference type="RefSeq" id="WP_063191699.1">
    <property type="nucleotide sequence ID" value="NZ_LQQY01000034.1"/>
</dbReference>
<dbReference type="Proteomes" id="UP000076510">
    <property type="component" value="Unassembled WGS sequence"/>
</dbReference>
<feature type="compositionally biased region" description="Polar residues" evidence="1">
    <location>
        <begin position="221"/>
        <end position="230"/>
    </location>
</feature>
<evidence type="ECO:0008006" key="4">
    <source>
        <dbReference type="Google" id="ProtNLM"/>
    </source>
</evidence>
<proteinExistence type="predicted"/>
<sequence>MPPRGMMRTRGGNPFGMQQRNPFGMQQSNFRMQQGNPFMMQQGRRNRPNMDRTSPSPFQMPGGQQGKKKGLLSKLLKKGENRRGGAPEGGGGLLEQFTRSAADAGLDRSPQAAGGILQGLMNPGNIGSFLTNTQQVLQTAQQLGPMVSQYGPMVKNIPALWKLYRGLKDLPGDEETNEQAEVSAEDAPPPPKGQNADETVETPVPDEEPAPPVRPRAPRKTGQSSPKLYV</sequence>
<reference evidence="3" key="1">
    <citation type="submission" date="2016-01" db="EMBL/GenBank/DDBJ databases">
        <title>Whole genome sequencing of Bhargavaea cecembensis T14.</title>
        <authorList>
            <person name="Hong K.W."/>
        </authorList>
    </citation>
    <scope>NUCLEOTIDE SEQUENCE [LARGE SCALE GENOMIC DNA]</scope>
    <source>
        <strain evidence="3">M19</strain>
    </source>
</reference>
<gene>
    <name evidence="2" type="ORF">AV649_06510</name>
</gene>
<dbReference type="AlphaFoldDB" id="A0A161T0B6"/>
<dbReference type="InterPro" id="IPR025571">
    <property type="entry name" value="YqfQ"/>
</dbReference>
<evidence type="ECO:0000313" key="3">
    <source>
        <dbReference type="Proteomes" id="UP000076510"/>
    </source>
</evidence>
<feature type="region of interest" description="Disordered" evidence="1">
    <location>
        <begin position="171"/>
        <end position="230"/>
    </location>
</feature>
<protein>
    <recommendedName>
        <fullName evidence="4">YqfQ-like protein</fullName>
    </recommendedName>
</protein>
<organism evidence="2 3">
    <name type="scientific">Rossellomorea marisflavi</name>
    <dbReference type="NCBI Taxonomy" id="189381"/>
    <lineage>
        <taxon>Bacteria</taxon>
        <taxon>Bacillati</taxon>
        <taxon>Bacillota</taxon>
        <taxon>Bacilli</taxon>
        <taxon>Bacillales</taxon>
        <taxon>Bacillaceae</taxon>
        <taxon>Rossellomorea</taxon>
    </lineage>
</organism>
<feature type="compositionally biased region" description="Acidic residues" evidence="1">
    <location>
        <begin position="198"/>
        <end position="209"/>
    </location>
</feature>
<feature type="region of interest" description="Disordered" evidence="1">
    <location>
        <begin position="1"/>
        <end position="22"/>
    </location>
</feature>
<evidence type="ECO:0000256" key="1">
    <source>
        <dbReference type="SAM" id="MobiDB-lite"/>
    </source>
</evidence>